<evidence type="ECO:0000259" key="3">
    <source>
        <dbReference type="PROSITE" id="PS50923"/>
    </source>
</evidence>
<dbReference type="InterPro" id="IPR035976">
    <property type="entry name" value="Sushi/SCR/CCP_sf"/>
</dbReference>
<protein>
    <recommendedName>
        <fullName evidence="3">Sushi domain-containing protein</fullName>
    </recommendedName>
</protein>
<dbReference type="CDD" id="cd00033">
    <property type="entry name" value="CCP"/>
    <property type="match status" value="1"/>
</dbReference>
<evidence type="ECO:0000256" key="1">
    <source>
        <dbReference type="ARBA" id="ARBA00023157"/>
    </source>
</evidence>
<name>A0A8W8MF98_MAGGI</name>
<reference evidence="4" key="1">
    <citation type="submission" date="2022-08" db="UniProtKB">
        <authorList>
            <consortium name="EnsemblMetazoa"/>
        </authorList>
    </citation>
    <scope>IDENTIFICATION</scope>
    <source>
        <strain evidence="4">05x7-T-G4-1.051#20</strain>
    </source>
</reference>
<evidence type="ECO:0000256" key="2">
    <source>
        <dbReference type="PROSITE-ProRule" id="PRU00302"/>
    </source>
</evidence>
<organism evidence="4 5">
    <name type="scientific">Magallana gigas</name>
    <name type="common">Pacific oyster</name>
    <name type="synonym">Crassostrea gigas</name>
    <dbReference type="NCBI Taxonomy" id="29159"/>
    <lineage>
        <taxon>Eukaryota</taxon>
        <taxon>Metazoa</taxon>
        <taxon>Spiralia</taxon>
        <taxon>Lophotrochozoa</taxon>
        <taxon>Mollusca</taxon>
        <taxon>Bivalvia</taxon>
        <taxon>Autobranchia</taxon>
        <taxon>Pteriomorphia</taxon>
        <taxon>Ostreida</taxon>
        <taxon>Ostreoidea</taxon>
        <taxon>Ostreidae</taxon>
        <taxon>Magallana</taxon>
    </lineage>
</organism>
<dbReference type="Proteomes" id="UP000005408">
    <property type="component" value="Unassembled WGS sequence"/>
</dbReference>
<feature type="domain" description="Sushi" evidence="3">
    <location>
        <begin position="1"/>
        <end position="67"/>
    </location>
</feature>
<dbReference type="Pfam" id="PF00084">
    <property type="entry name" value="Sushi"/>
    <property type="match status" value="1"/>
</dbReference>
<dbReference type="EnsemblMetazoa" id="G32075.8">
    <property type="protein sequence ID" value="G32075.8:cds"/>
    <property type="gene ID" value="G32075"/>
</dbReference>
<dbReference type="InterPro" id="IPR000436">
    <property type="entry name" value="Sushi_SCR_CCP_dom"/>
</dbReference>
<keyword evidence="5" id="KW-1185">Reference proteome</keyword>
<evidence type="ECO:0000313" key="4">
    <source>
        <dbReference type="EnsemblMetazoa" id="G32075.8:cds"/>
    </source>
</evidence>
<comment type="caution">
    <text evidence="2">Lacks conserved residue(s) required for the propagation of feature annotation.</text>
</comment>
<dbReference type="AlphaFoldDB" id="A0A8W8MF98"/>
<accession>A0A8W8MF98</accession>
<evidence type="ECO:0000313" key="5">
    <source>
        <dbReference type="Proteomes" id="UP000005408"/>
    </source>
</evidence>
<dbReference type="PROSITE" id="PS50923">
    <property type="entry name" value="SUSHI"/>
    <property type="match status" value="1"/>
</dbReference>
<keyword evidence="1" id="KW-1015">Disulfide bond</keyword>
<dbReference type="SUPFAM" id="SSF57535">
    <property type="entry name" value="Complement control module/SCR domain"/>
    <property type="match status" value="1"/>
</dbReference>
<proteinExistence type="predicted"/>
<sequence length="183" mass="20291">CYRIELLLRFDNNTTTLLNKSRISDEVAVNTGFGLECKSQHRLVSGDLNVTCTSYAGWTGKFPICRRCKCPCDRVKNQVIIHDTKELELKIADLKKDLEIKKSTVLSSQLRKRTSANDDRVSAKTVGAIRGPLLIAMILGLIVISDIPILLSHPRNGPFAAVGKKEKKVTKKNHKNMTADACA</sequence>
<keyword evidence="2" id="KW-0768">Sushi</keyword>